<sequence length="140" mass="16230">MRKGWDGRAHGFVNVDLAWRVVDVVFTTNHMADTHIDIIHDYTEVIGWSAISTTDDQIIQLVVTDFDAATDLVIKNDAPLFRVTETDTARLTFFCRIIDRFDFWMIRIVARHLFVGFLLSTDFIQQLFRRIALVGFAFCQ</sequence>
<gene>
    <name evidence="1" type="ORF">ERS013165_00533</name>
</gene>
<protein>
    <submittedName>
        <fullName evidence="1">Uncharacterized protein</fullName>
    </submittedName>
</protein>
<evidence type="ECO:0000313" key="1">
    <source>
        <dbReference type="EMBL" id="CRZ92856.1"/>
    </source>
</evidence>
<dbReference type="AlphaFoldDB" id="A0A655P7G5"/>
<name>A0A655P7G5_VIBCL</name>
<dbReference type="Proteomes" id="UP000044806">
    <property type="component" value="Unassembled WGS sequence"/>
</dbReference>
<accession>A0A655P7G5</accession>
<proteinExistence type="predicted"/>
<organism evidence="1 2">
    <name type="scientific">Vibrio cholerae</name>
    <dbReference type="NCBI Taxonomy" id="666"/>
    <lineage>
        <taxon>Bacteria</taxon>
        <taxon>Pseudomonadati</taxon>
        <taxon>Pseudomonadota</taxon>
        <taxon>Gammaproteobacteria</taxon>
        <taxon>Vibrionales</taxon>
        <taxon>Vibrionaceae</taxon>
        <taxon>Vibrio</taxon>
    </lineage>
</organism>
<evidence type="ECO:0000313" key="2">
    <source>
        <dbReference type="Proteomes" id="UP000044806"/>
    </source>
</evidence>
<dbReference type="EMBL" id="CWOW01000002">
    <property type="protein sequence ID" value="CRZ92856.1"/>
    <property type="molecule type" value="Genomic_DNA"/>
</dbReference>
<reference evidence="1 2" key="1">
    <citation type="submission" date="2015-07" db="EMBL/GenBank/DDBJ databases">
        <authorList>
            <consortium name="Pathogen Informatics"/>
        </authorList>
    </citation>
    <scope>NUCLEOTIDE SEQUENCE [LARGE SCALE GENOMIC DNA]</scope>
    <source>
        <strain evidence="1 2">A51</strain>
    </source>
</reference>